<name>A0ABU8XP30_9PROT</name>
<organism evidence="1 2">
    <name type="scientific">Benzoatithermus flavus</name>
    <dbReference type="NCBI Taxonomy" id="3108223"/>
    <lineage>
        <taxon>Bacteria</taxon>
        <taxon>Pseudomonadati</taxon>
        <taxon>Pseudomonadota</taxon>
        <taxon>Alphaproteobacteria</taxon>
        <taxon>Geminicoccales</taxon>
        <taxon>Geminicoccaceae</taxon>
        <taxon>Benzoatithermus</taxon>
    </lineage>
</organism>
<evidence type="ECO:0000313" key="2">
    <source>
        <dbReference type="Proteomes" id="UP001375743"/>
    </source>
</evidence>
<protein>
    <submittedName>
        <fullName evidence="1">Uncharacterized protein</fullName>
    </submittedName>
</protein>
<keyword evidence="2" id="KW-1185">Reference proteome</keyword>
<reference evidence="1 2" key="1">
    <citation type="submission" date="2024-01" db="EMBL/GenBank/DDBJ databases">
        <title>Multi-omics insights into the function and evolution of sodium benzoate biodegradation pathways in Benzoatithermus flavus gen. nov., sp. nov. from hot spring.</title>
        <authorList>
            <person name="Hu C.-J."/>
            <person name="Li W.-J."/>
        </authorList>
    </citation>
    <scope>NUCLEOTIDE SEQUENCE [LARGE SCALE GENOMIC DNA]</scope>
    <source>
        <strain evidence="1 2">SYSU G07066</strain>
    </source>
</reference>
<accession>A0ABU8XP30</accession>
<gene>
    <name evidence="1" type="ORF">U1T56_01355</name>
</gene>
<dbReference type="RefSeq" id="WP_418157626.1">
    <property type="nucleotide sequence ID" value="NZ_JBBLZC010000001.1"/>
</dbReference>
<comment type="caution">
    <text evidence="1">The sequence shown here is derived from an EMBL/GenBank/DDBJ whole genome shotgun (WGS) entry which is preliminary data.</text>
</comment>
<dbReference type="EMBL" id="JBBLZC010000001">
    <property type="protein sequence ID" value="MEK0081782.1"/>
    <property type="molecule type" value="Genomic_DNA"/>
</dbReference>
<sequence>MIVPAALVAQLLATASSLSGYPPPSALPRVTVAPVAEIAAIGCRGACGAQGSYDPQRGILLSDRLDPAGDVRSRAVLLHEIVHHLQDIHGAFADLRPCERFLARERQAYAVENRYLQRHGQPPDPGYAYLLQTVDLGACAGS</sequence>
<evidence type="ECO:0000313" key="1">
    <source>
        <dbReference type="EMBL" id="MEK0081782.1"/>
    </source>
</evidence>
<dbReference type="Proteomes" id="UP001375743">
    <property type="component" value="Unassembled WGS sequence"/>
</dbReference>
<proteinExistence type="predicted"/>